<dbReference type="PANTHER" id="PTHR42850:SF2">
    <property type="entry name" value="BLL5683 PROTEIN"/>
    <property type="match status" value="1"/>
</dbReference>
<evidence type="ECO:0000313" key="4">
    <source>
        <dbReference type="Proteomes" id="UP000620262"/>
    </source>
</evidence>
<evidence type="ECO:0000259" key="2">
    <source>
        <dbReference type="Pfam" id="PF12850"/>
    </source>
</evidence>
<proteinExistence type="inferred from homology"/>
<dbReference type="Gene3D" id="3.60.21.10">
    <property type="match status" value="1"/>
</dbReference>
<sequence length="249" mass="26996">MRFAAIADIHGNYPALDAVLADIAAQGITDIVNLGDCFSGPLEAGRVADRLLSLSIPTVRGNHDRYLIEQQPEEMHISDAAAYAQLGVVHLDWLRSLPVDLIYRDEVYLCHATPDDDNLYWLDMAVADGSVVLRPQAEIEALAAGIESPLILCGHTHIPRMAALSGGRLIVNPGSVGGPAYDDEKPYPHKVETGHAMASYAVLEKSTSGWTAQFRNIRYDNMAMSVLAATNGRPEWASALATGRMPQSY</sequence>
<dbReference type="PANTHER" id="PTHR42850">
    <property type="entry name" value="METALLOPHOSPHOESTERASE"/>
    <property type="match status" value="1"/>
</dbReference>
<dbReference type="PIRSF" id="PIRSF000883">
    <property type="entry name" value="Pesterase_MJ0912"/>
    <property type="match status" value="1"/>
</dbReference>
<dbReference type="SUPFAM" id="SSF56300">
    <property type="entry name" value="Metallo-dependent phosphatases"/>
    <property type="match status" value="1"/>
</dbReference>
<dbReference type="EMBL" id="JADBEC010000001">
    <property type="protein sequence ID" value="MBE1505845.1"/>
    <property type="molecule type" value="Genomic_DNA"/>
</dbReference>
<protein>
    <submittedName>
        <fullName evidence="3">Phosphodiesterase</fullName>
    </submittedName>
</protein>
<dbReference type="Pfam" id="PF12850">
    <property type="entry name" value="Metallophos_2"/>
    <property type="match status" value="1"/>
</dbReference>
<feature type="domain" description="Calcineurin-like phosphoesterase" evidence="2">
    <location>
        <begin position="1"/>
        <end position="184"/>
    </location>
</feature>
<gene>
    <name evidence="3" type="ORF">H4W29_003026</name>
</gene>
<dbReference type="RefSeq" id="WP_192729639.1">
    <property type="nucleotide sequence ID" value="NZ_BAAAVL010000005.1"/>
</dbReference>
<organism evidence="3 4">
    <name type="scientific">Rhizobium viscosum</name>
    <name type="common">Arthrobacter viscosus</name>
    <dbReference type="NCBI Taxonomy" id="1673"/>
    <lineage>
        <taxon>Bacteria</taxon>
        <taxon>Pseudomonadati</taxon>
        <taxon>Pseudomonadota</taxon>
        <taxon>Alphaproteobacteria</taxon>
        <taxon>Hyphomicrobiales</taxon>
        <taxon>Rhizobiaceae</taxon>
        <taxon>Rhizobium/Agrobacterium group</taxon>
        <taxon>Rhizobium</taxon>
    </lineage>
</organism>
<dbReference type="InterPro" id="IPR011152">
    <property type="entry name" value="Pesterase_MJ0912"/>
</dbReference>
<evidence type="ECO:0000256" key="1">
    <source>
        <dbReference type="ARBA" id="ARBA00008950"/>
    </source>
</evidence>
<dbReference type="InterPro" id="IPR029052">
    <property type="entry name" value="Metallo-depent_PP-like"/>
</dbReference>
<dbReference type="InterPro" id="IPR024654">
    <property type="entry name" value="Calcineurin-like_PHP_lpxH"/>
</dbReference>
<keyword evidence="4" id="KW-1185">Reference proteome</keyword>
<comment type="similarity">
    <text evidence="1">Belongs to the metallophosphoesterase superfamily. YfcE family.</text>
</comment>
<dbReference type="Proteomes" id="UP000620262">
    <property type="component" value="Unassembled WGS sequence"/>
</dbReference>
<reference evidence="3 4" key="1">
    <citation type="submission" date="2020-10" db="EMBL/GenBank/DDBJ databases">
        <title>Sequencing the genomes of 1000 actinobacteria strains.</title>
        <authorList>
            <person name="Klenk H.-P."/>
        </authorList>
    </citation>
    <scope>NUCLEOTIDE SEQUENCE [LARGE SCALE GENOMIC DNA]</scope>
    <source>
        <strain evidence="3 4">DSM 7307</strain>
    </source>
</reference>
<name>A0ABR9IRP0_RHIVS</name>
<comment type="caution">
    <text evidence="3">The sequence shown here is derived from an EMBL/GenBank/DDBJ whole genome shotgun (WGS) entry which is preliminary data.</text>
</comment>
<accession>A0ABR9IRP0</accession>
<evidence type="ECO:0000313" key="3">
    <source>
        <dbReference type="EMBL" id="MBE1505845.1"/>
    </source>
</evidence>
<dbReference type="CDD" id="cd00838">
    <property type="entry name" value="MPP_superfamily"/>
    <property type="match status" value="1"/>
</dbReference>
<dbReference type="InterPro" id="IPR050126">
    <property type="entry name" value="Ap4A_hydrolase"/>
</dbReference>